<sequence>MKQVGTIVRLSGEAKQRFEDSDLHPHNVDGKIIRCNSWTDQYLVEWPSEKTYLYTYEDIQEVL</sequence>
<dbReference type="EMBL" id="KU862660">
    <property type="protein sequence ID" value="ANA49332.1"/>
    <property type="molecule type" value="Genomic_DNA"/>
</dbReference>
<gene>
    <name evidence="1" type="ORF">PMW_207</name>
</gene>
<name>A0A1S5R1M0_9CAUD</name>
<reference evidence="1 2" key="1">
    <citation type="submission" date="2016-03" db="EMBL/GenBank/DDBJ databases">
        <title>Characterization of pf16 and phiPMW: Two novel phages infecting Pseudomonas putida PpG1.</title>
        <authorList>
            <person name="Magill D.J."/>
            <person name="Krylov V.N."/>
            <person name="Allen C.C.R."/>
            <person name="McGrath J.W."/>
            <person name="Quinn J.P."/>
            <person name="Kulakov L.A."/>
        </authorList>
    </citation>
    <scope>NUCLEOTIDE SEQUENCE [LARGE SCALE GENOMIC DNA]</scope>
</reference>
<proteinExistence type="predicted"/>
<dbReference type="Proteomes" id="UP000223738">
    <property type="component" value="Segment"/>
</dbReference>
<protein>
    <submittedName>
        <fullName evidence="1">Uncharacterized protein</fullName>
    </submittedName>
</protein>
<organism evidence="1 2">
    <name type="scientific">Pseudomonas phage phiPMW</name>
    <dbReference type="NCBI Taxonomy" id="1815582"/>
    <lineage>
        <taxon>Viruses</taxon>
        <taxon>Duplodnaviria</taxon>
        <taxon>Heunggongvirae</taxon>
        <taxon>Uroviricota</taxon>
        <taxon>Caudoviricetes</taxon>
        <taxon>Plaisancevirus</taxon>
        <taxon>Plaisancevirus PMW</taxon>
    </lineage>
</organism>
<evidence type="ECO:0000313" key="1">
    <source>
        <dbReference type="EMBL" id="ANA49332.1"/>
    </source>
</evidence>
<evidence type="ECO:0000313" key="2">
    <source>
        <dbReference type="Proteomes" id="UP000223738"/>
    </source>
</evidence>
<accession>A0A1S5R1M0</accession>
<keyword evidence="2" id="KW-1185">Reference proteome</keyword>